<dbReference type="Gene3D" id="1.10.10.10">
    <property type="entry name" value="Winged helix-like DNA-binding domain superfamily/Winged helix DNA-binding domain"/>
    <property type="match status" value="1"/>
</dbReference>
<dbReference type="SUPFAM" id="SSF100950">
    <property type="entry name" value="NagB/RpiA/CoA transferase-like"/>
    <property type="match status" value="1"/>
</dbReference>
<dbReference type="PROSITE" id="PS51000">
    <property type="entry name" value="HTH_DEOR_2"/>
    <property type="match status" value="1"/>
</dbReference>
<sequence>MLTEERHALILEKLAQDNVVKSQELMELLNCSESTVRRDLAQLEEQGKLIRIHGGAKRFHTLQEEETATEKMFKNVQEKKAIAAYAASLIENGDTVYLDAGTTTQYMIPHLVGKTVRIITNGLPHAHFLADQQNDVLLIGGTVKLSTKAIVGSESIEQLSRYRFDKVFLGMNGLDLRYGCTTPDPDEAAVKREAVRNSIKCFVLADSSKFEHVTFAKVCDLDEVTVLTSGLPTSLSEHYSTITLLKEVTE</sequence>
<dbReference type="SUPFAM" id="SSF46785">
    <property type="entry name" value="Winged helix' DNA-binding domain"/>
    <property type="match status" value="1"/>
</dbReference>
<dbReference type="SMART" id="SM01134">
    <property type="entry name" value="DeoRC"/>
    <property type="match status" value="1"/>
</dbReference>
<evidence type="ECO:0000259" key="4">
    <source>
        <dbReference type="PROSITE" id="PS51000"/>
    </source>
</evidence>
<dbReference type="InterPro" id="IPR050313">
    <property type="entry name" value="Carb_Metab_HTH_regulators"/>
</dbReference>
<organism evidence="5 6">
    <name type="scientific">Pisciglobus halotolerans</name>
    <dbReference type="NCBI Taxonomy" id="745365"/>
    <lineage>
        <taxon>Bacteria</taxon>
        <taxon>Bacillati</taxon>
        <taxon>Bacillota</taxon>
        <taxon>Bacilli</taxon>
        <taxon>Lactobacillales</taxon>
        <taxon>Carnobacteriaceae</taxon>
    </lineage>
</organism>
<evidence type="ECO:0000256" key="2">
    <source>
        <dbReference type="ARBA" id="ARBA00023125"/>
    </source>
</evidence>
<dbReference type="GO" id="GO:0003700">
    <property type="term" value="F:DNA-binding transcription factor activity"/>
    <property type="evidence" value="ECO:0007669"/>
    <property type="project" value="InterPro"/>
</dbReference>
<evidence type="ECO:0000256" key="3">
    <source>
        <dbReference type="ARBA" id="ARBA00023163"/>
    </source>
</evidence>
<dbReference type="PANTHER" id="PTHR30363:SF56">
    <property type="entry name" value="TRANSCRIPTIONAL REGULATOR, DEOR FAMILY"/>
    <property type="match status" value="1"/>
</dbReference>
<keyword evidence="3" id="KW-0804">Transcription</keyword>
<dbReference type="InterPro" id="IPR037171">
    <property type="entry name" value="NagB/RpiA_transferase-like"/>
</dbReference>
<name>A0A1I3AMW7_9LACT</name>
<dbReference type="Proteomes" id="UP000198668">
    <property type="component" value="Unassembled WGS sequence"/>
</dbReference>
<keyword evidence="2" id="KW-0238">DNA-binding</keyword>
<evidence type="ECO:0000313" key="6">
    <source>
        <dbReference type="Proteomes" id="UP000198668"/>
    </source>
</evidence>
<dbReference type="EMBL" id="FOQE01000001">
    <property type="protein sequence ID" value="SFH51059.1"/>
    <property type="molecule type" value="Genomic_DNA"/>
</dbReference>
<dbReference type="InterPro" id="IPR001034">
    <property type="entry name" value="DeoR_HTH"/>
</dbReference>
<dbReference type="PANTHER" id="PTHR30363">
    <property type="entry name" value="HTH-TYPE TRANSCRIPTIONAL REGULATOR SRLR-RELATED"/>
    <property type="match status" value="1"/>
</dbReference>
<keyword evidence="6" id="KW-1185">Reference proteome</keyword>
<keyword evidence="1" id="KW-0805">Transcription regulation</keyword>
<accession>A0A1I3AMW7</accession>
<dbReference type="Pfam" id="PF08220">
    <property type="entry name" value="HTH_DeoR"/>
    <property type="match status" value="1"/>
</dbReference>
<dbReference type="SMART" id="SM00420">
    <property type="entry name" value="HTH_DEOR"/>
    <property type="match status" value="1"/>
</dbReference>
<dbReference type="AlphaFoldDB" id="A0A1I3AMW7"/>
<reference evidence="5 6" key="1">
    <citation type="submission" date="2016-10" db="EMBL/GenBank/DDBJ databases">
        <authorList>
            <person name="de Groot N.N."/>
        </authorList>
    </citation>
    <scope>NUCLEOTIDE SEQUENCE [LARGE SCALE GENOMIC DNA]</scope>
    <source>
        <strain evidence="5 6">DSM 27630</strain>
    </source>
</reference>
<dbReference type="GO" id="GO:0003677">
    <property type="term" value="F:DNA binding"/>
    <property type="evidence" value="ECO:0007669"/>
    <property type="project" value="UniProtKB-KW"/>
</dbReference>
<gene>
    <name evidence="5" type="ORF">SAMN04489868_10123</name>
</gene>
<evidence type="ECO:0000313" key="5">
    <source>
        <dbReference type="EMBL" id="SFH51059.1"/>
    </source>
</evidence>
<dbReference type="Gene3D" id="3.40.50.1360">
    <property type="match status" value="1"/>
</dbReference>
<dbReference type="RefSeq" id="WP_092090688.1">
    <property type="nucleotide sequence ID" value="NZ_FOQE01000001.1"/>
</dbReference>
<dbReference type="InterPro" id="IPR036390">
    <property type="entry name" value="WH_DNA-bd_sf"/>
</dbReference>
<dbReference type="PRINTS" id="PR00037">
    <property type="entry name" value="HTHLACR"/>
</dbReference>
<proteinExistence type="predicted"/>
<evidence type="ECO:0000256" key="1">
    <source>
        <dbReference type="ARBA" id="ARBA00023015"/>
    </source>
</evidence>
<dbReference type="InterPro" id="IPR036388">
    <property type="entry name" value="WH-like_DNA-bd_sf"/>
</dbReference>
<dbReference type="InterPro" id="IPR014036">
    <property type="entry name" value="DeoR-like_C"/>
</dbReference>
<feature type="domain" description="HTH deoR-type" evidence="4">
    <location>
        <begin position="3"/>
        <end position="58"/>
    </location>
</feature>
<protein>
    <submittedName>
        <fullName evidence="5">Transcriptional regulator, DeoR family</fullName>
    </submittedName>
</protein>
<dbReference type="PROSITE" id="PS00894">
    <property type="entry name" value="HTH_DEOR_1"/>
    <property type="match status" value="1"/>
</dbReference>
<dbReference type="Pfam" id="PF00455">
    <property type="entry name" value="DeoRC"/>
    <property type="match status" value="1"/>
</dbReference>
<dbReference type="OrthoDB" id="9797223at2"/>
<dbReference type="InterPro" id="IPR018356">
    <property type="entry name" value="Tscrpt_reg_HTH_DeoR_CS"/>
</dbReference>